<dbReference type="PROSITE" id="PS50949">
    <property type="entry name" value="HTH_GNTR"/>
    <property type="match status" value="1"/>
</dbReference>
<keyword evidence="2" id="KW-0663">Pyridoxal phosphate</keyword>
<dbReference type="SUPFAM" id="SSF46785">
    <property type="entry name" value="Winged helix' DNA-binding domain"/>
    <property type="match status" value="1"/>
</dbReference>
<dbReference type="PANTHER" id="PTHR46577">
    <property type="entry name" value="HTH-TYPE TRANSCRIPTIONAL REGULATORY PROTEIN GABR"/>
    <property type="match status" value="1"/>
</dbReference>
<dbReference type="SUPFAM" id="SSF53383">
    <property type="entry name" value="PLP-dependent transferases"/>
    <property type="match status" value="1"/>
</dbReference>
<keyword evidence="8" id="KW-1185">Reference proteome</keyword>
<dbReference type="InterPro" id="IPR051446">
    <property type="entry name" value="HTH_trans_reg/aminotransferase"/>
</dbReference>
<dbReference type="InterPro" id="IPR036388">
    <property type="entry name" value="WH-like_DNA-bd_sf"/>
</dbReference>
<dbReference type="Gene3D" id="1.10.10.10">
    <property type="entry name" value="Winged helix-like DNA-binding domain superfamily/Winged helix DNA-binding domain"/>
    <property type="match status" value="1"/>
</dbReference>
<evidence type="ECO:0000313" key="8">
    <source>
        <dbReference type="Proteomes" id="UP001501671"/>
    </source>
</evidence>
<gene>
    <name evidence="7" type="ORF">GCM10023144_07790</name>
</gene>
<sequence length="462" mass="49175">MKEAVHTGWIRPLTRGAGPRYLQIADLIGQAVQAGTLAAGDQIPPQRWLASRLGVDLTTVTRAYTEARNRGLIASFSGRGSFIAGQAAPAGRERIDLTMNIPPQPAGGGMAARVQAGIAEVLERQGIEALSRYQDDAAGSSAAQAGQAWLRPALGALAGQAPILCAGSQAGLFGVLMSAARRGEAVLCEPLTYPGFLLAVRQLGLRAVGVASDAEGVVPDAIERCHRETGARLIYLNPTLQNPTAQTMPEGRRKDVAAVLQRLGMTLVEDDPYRYLLNDAPPPLATLTGGERTYYLASLSKCVWPSLRTSFLLPPRGESSIPLQESLRACSMGCSGLLTALSEQWIRSGVARQLSLEVQREARARQTLARSILPKAAQAHPSGIHVWLPLPAHWNQHLFVHALEQQGILVASADSFGVEAESGDAVRISIGGAASQAELARALQQIAALLEEDRRRSSRAIV</sequence>
<evidence type="ECO:0000313" key="7">
    <source>
        <dbReference type="EMBL" id="GAA4325441.1"/>
    </source>
</evidence>
<keyword evidence="7" id="KW-0032">Aminotransferase</keyword>
<reference evidence="8" key="1">
    <citation type="journal article" date="2019" name="Int. J. Syst. Evol. Microbiol.">
        <title>The Global Catalogue of Microorganisms (GCM) 10K type strain sequencing project: providing services to taxonomists for standard genome sequencing and annotation.</title>
        <authorList>
            <consortium name="The Broad Institute Genomics Platform"/>
            <consortium name="The Broad Institute Genome Sequencing Center for Infectious Disease"/>
            <person name="Wu L."/>
            <person name="Ma J."/>
        </authorList>
    </citation>
    <scope>NUCLEOTIDE SEQUENCE [LARGE SCALE GENOMIC DNA]</scope>
    <source>
        <strain evidence="8">JCM 17666</strain>
    </source>
</reference>
<evidence type="ECO:0000256" key="4">
    <source>
        <dbReference type="ARBA" id="ARBA00023125"/>
    </source>
</evidence>
<dbReference type="InterPro" id="IPR015424">
    <property type="entry name" value="PyrdxlP-dep_Trfase"/>
</dbReference>
<protein>
    <submittedName>
        <fullName evidence="7">PLP-dependent aminotransferase family protein</fullName>
    </submittedName>
</protein>
<dbReference type="InterPro" id="IPR004839">
    <property type="entry name" value="Aminotransferase_I/II_large"/>
</dbReference>
<dbReference type="Proteomes" id="UP001501671">
    <property type="component" value="Unassembled WGS sequence"/>
</dbReference>
<dbReference type="InterPro" id="IPR015422">
    <property type="entry name" value="PyrdxlP-dep_Trfase_small"/>
</dbReference>
<dbReference type="InterPro" id="IPR000524">
    <property type="entry name" value="Tscrpt_reg_HTH_GntR"/>
</dbReference>
<organism evidence="7 8">
    <name type="scientific">Pigmentiphaga soli</name>
    <dbReference type="NCBI Taxonomy" id="1007095"/>
    <lineage>
        <taxon>Bacteria</taxon>
        <taxon>Pseudomonadati</taxon>
        <taxon>Pseudomonadota</taxon>
        <taxon>Betaproteobacteria</taxon>
        <taxon>Burkholderiales</taxon>
        <taxon>Alcaligenaceae</taxon>
        <taxon>Pigmentiphaga</taxon>
    </lineage>
</organism>
<dbReference type="CDD" id="cd07377">
    <property type="entry name" value="WHTH_GntR"/>
    <property type="match status" value="1"/>
</dbReference>
<dbReference type="InterPro" id="IPR036390">
    <property type="entry name" value="WH_DNA-bd_sf"/>
</dbReference>
<dbReference type="GO" id="GO:0008483">
    <property type="term" value="F:transaminase activity"/>
    <property type="evidence" value="ECO:0007669"/>
    <property type="project" value="UniProtKB-KW"/>
</dbReference>
<name>A0ABP8GJI0_9BURK</name>
<evidence type="ECO:0000259" key="6">
    <source>
        <dbReference type="PROSITE" id="PS50949"/>
    </source>
</evidence>
<dbReference type="PANTHER" id="PTHR46577:SF1">
    <property type="entry name" value="HTH-TYPE TRANSCRIPTIONAL REGULATORY PROTEIN GABR"/>
    <property type="match status" value="1"/>
</dbReference>
<dbReference type="Gene3D" id="3.40.640.10">
    <property type="entry name" value="Type I PLP-dependent aspartate aminotransferase-like (Major domain)"/>
    <property type="match status" value="1"/>
</dbReference>
<keyword evidence="7" id="KW-0808">Transferase</keyword>
<keyword evidence="3" id="KW-0805">Transcription regulation</keyword>
<evidence type="ECO:0000256" key="5">
    <source>
        <dbReference type="ARBA" id="ARBA00023163"/>
    </source>
</evidence>
<proteinExistence type="inferred from homology"/>
<comment type="similarity">
    <text evidence="1">In the C-terminal section; belongs to the class-I pyridoxal-phosphate-dependent aminotransferase family.</text>
</comment>
<dbReference type="Gene3D" id="3.90.1150.10">
    <property type="entry name" value="Aspartate Aminotransferase, domain 1"/>
    <property type="match status" value="1"/>
</dbReference>
<feature type="domain" description="HTH gntR-type" evidence="6">
    <location>
        <begin position="18"/>
        <end position="86"/>
    </location>
</feature>
<comment type="caution">
    <text evidence="7">The sequence shown here is derived from an EMBL/GenBank/DDBJ whole genome shotgun (WGS) entry which is preliminary data.</text>
</comment>
<evidence type="ECO:0000256" key="3">
    <source>
        <dbReference type="ARBA" id="ARBA00023015"/>
    </source>
</evidence>
<dbReference type="Pfam" id="PF00155">
    <property type="entry name" value="Aminotran_1_2"/>
    <property type="match status" value="1"/>
</dbReference>
<evidence type="ECO:0000256" key="1">
    <source>
        <dbReference type="ARBA" id="ARBA00005384"/>
    </source>
</evidence>
<dbReference type="Pfam" id="PF00392">
    <property type="entry name" value="GntR"/>
    <property type="match status" value="1"/>
</dbReference>
<dbReference type="CDD" id="cd00609">
    <property type="entry name" value="AAT_like"/>
    <property type="match status" value="1"/>
</dbReference>
<dbReference type="EMBL" id="BAABFO010000003">
    <property type="protein sequence ID" value="GAA4325441.1"/>
    <property type="molecule type" value="Genomic_DNA"/>
</dbReference>
<accession>A0ABP8GJI0</accession>
<dbReference type="InterPro" id="IPR015421">
    <property type="entry name" value="PyrdxlP-dep_Trfase_major"/>
</dbReference>
<dbReference type="SMART" id="SM00345">
    <property type="entry name" value="HTH_GNTR"/>
    <property type="match status" value="1"/>
</dbReference>
<evidence type="ECO:0000256" key="2">
    <source>
        <dbReference type="ARBA" id="ARBA00022898"/>
    </source>
</evidence>
<keyword evidence="4" id="KW-0238">DNA-binding</keyword>
<keyword evidence="5" id="KW-0804">Transcription</keyword>